<dbReference type="SUPFAM" id="SSF144232">
    <property type="entry name" value="HIT/MYND zinc finger-like"/>
    <property type="match status" value="1"/>
</dbReference>
<evidence type="ECO:0000256" key="3">
    <source>
        <dbReference type="ARBA" id="ARBA00022833"/>
    </source>
</evidence>
<dbReference type="GO" id="GO:0008270">
    <property type="term" value="F:zinc ion binding"/>
    <property type="evidence" value="ECO:0007669"/>
    <property type="project" value="UniProtKB-KW"/>
</dbReference>
<feature type="domain" description="MYND-type" evidence="5">
    <location>
        <begin position="42"/>
        <end position="90"/>
    </location>
</feature>
<keyword evidence="1" id="KW-0479">Metal-binding</keyword>
<dbReference type="AlphaFoldDB" id="A0A139AHN0"/>
<dbReference type="Proteomes" id="UP000070544">
    <property type="component" value="Unassembled WGS sequence"/>
</dbReference>
<name>A0A139AHN0_GONPJ</name>
<keyword evidence="7" id="KW-1185">Reference proteome</keyword>
<organism evidence="6 7">
    <name type="scientific">Gonapodya prolifera (strain JEL478)</name>
    <name type="common">Monoblepharis prolifera</name>
    <dbReference type="NCBI Taxonomy" id="1344416"/>
    <lineage>
        <taxon>Eukaryota</taxon>
        <taxon>Fungi</taxon>
        <taxon>Fungi incertae sedis</taxon>
        <taxon>Chytridiomycota</taxon>
        <taxon>Chytridiomycota incertae sedis</taxon>
        <taxon>Monoblepharidomycetes</taxon>
        <taxon>Monoblepharidales</taxon>
        <taxon>Gonapodyaceae</taxon>
        <taxon>Gonapodya</taxon>
    </lineage>
</organism>
<dbReference type="OrthoDB" id="9922773at2759"/>
<dbReference type="PROSITE" id="PS50865">
    <property type="entry name" value="ZF_MYND_2"/>
    <property type="match status" value="1"/>
</dbReference>
<dbReference type="Gene3D" id="6.10.140.2220">
    <property type="match status" value="1"/>
</dbReference>
<evidence type="ECO:0000256" key="1">
    <source>
        <dbReference type="ARBA" id="ARBA00022723"/>
    </source>
</evidence>
<dbReference type="Pfam" id="PF01753">
    <property type="entry name" value="zf-MYND"/>
    <property type="match status" value="1"/>
</dbReference>
<protein>
    <recommendedName>
        <fullName evidence="5">MYND-type domain-containing protein</fullName>
    </recommendedName>
</protein>
<reference evidence="6 7" key="1">
    <citation type="journal article" date="2015" name="Genome Biol. Evol.">
        <title>Phylogenomic analyses indicate that early fungi evolved digesting cell walls of algal ancestors of land plants.</title>
        <authorList>
            <person name="Chang Y."/>
            <person name="Wang S."/>
            <person name="Sekimoto S."/>
            <person name="Aerts A.L."/>
            <person name="Choi C."/>
            <person name="Clum A."/>
            <person name="LaButti K.M."/>
            <person name="Lindquist E.A."/>
            <person name="Yee Ngan C."/>
            <person name="Ohm R.A."/>
            <person name="Salamov A.A."/>
            <person name="Grigoriev I.V."/>
            <person name="Spatafora J.W."/>
            <person name="Berbee M.L."/>
        </authorList>
    </citation>
    <scope>NUCLEOTIDE SEQUENCE [LARGE SCALE GENOMIC DNA]</scope>
    <source>
        <strain evidence="6 7">JEL478</strain>
    </source>
</reference>
<evidence type="ECO:0000313" key="6">
    <source>
        <dbReference type="EMBL" id="KXS16331.1"/>
    </source>
</evidence>
<evidence type="ECO:0000256" key="2">
    <source>
        <dbReference type="ARBA" id="ARBA00022771"/>
    </source>
</evidence>
<sequence length="121" mass="14009">MASKPEAEPSIVDFINVLRIPSSHYGIKKPFRNFLLGAVCCWFQCQNPVTMPGPDFTNGPSLKKCSRCRRARYCSTACQKADWKWDKIVCGKTELRVWRIWARSRGGCWRHAYPGRLTRTR</sequence>
<dbReference type="InterPro" id="IPR002893">
    <property type="entry name" value="Znf_MYND"/>
</dbReference>
<accession>A0A139AHN0</accession>
<evidence type="ECO:0000256" key="4">
    <source>
        <dbReference type="PROSITE-ProRule" id="PRU00134"/>
    </source>
</evidence>
<proteinExistence type="predicted"/>
<gene>
    <name evidence="6" type="ORF">M427DRAFT_296275</name>
</gene>
<evidence type="ECO:0000259" key="5">
    <source>
        <dbReference type="PROSITE" id="PS50865"/>
    </source>
</evidence>
<evidence type="ECO:0000313" key="7">
    <source>
        <dbReference type="Proteomes" id="UP000070544"/>
    </source>
</evidence>
<dbReference type="EMBL" id="KQ965754">
    <property type="protein sequence ID" value="KXS16331.1"/>
    <property type="molecule type" value="Genomic_DNA"/>
</dbReference>
<keyword evidence="2 4" id="KW-0863">Zinc-finger</keyword>
<keyword evidence="3" id="KW-0862">Zinc</keyword>